<dbReference type="AlphaFoldDB" id="A0A1C6T871"/>
<dbReference type="Proteomes" id="UP000199413">
    <property type="component" value="Unassembled WGS sequence"/>
</dbReference>
<sequence length="188" mass="20645">MLIEFARAKAGSTIATIRRRDGVLLELPGYDRKHRVPHDLAHVVTERELGMSGGVFGSIASGAMFSNMRVVDGKQRHDAGERSKRLLKANREALVLAEIMAGVVHDAVEHEGGRSVCAEARRAWASVSVDPFPWTDQQLTDAVRRLTELAANYQRDDAVQVTWPDNLSSAVPDPPGIKRGRRGRNKSG</sequence>
<organism evidence="2 3">
    <name type="scientific">Micromonospora rhizosphaerae</name>
    <dbReference type="NCBI Taxonomy" id="568872"/>
    <lineage>
        <taxon>Bacteria</taxon>
        <taxon>Bacillati</taxon>
        <taxon>Actinomycetota</taxon>
        <taxon>Actinomycetes</taxon>
        <taxon>Micromonosporales</taxon>
        <taxon>Micromonosporaceae</taxon>
        <taxon>Micromonospora</taxon>
    </lineage>
</organism>
<dbReference type="EMBL" id="FMHV01000002">
    <property type="protein sequence ID" value="SCL37857.1"/>
    <property type="molecule type" value="Genomic_DNA"/>
</dbReference>
<feature type="region of interest" description="Disordered" evidence="1">
    <location>
        <begin position="164"/>
        <end position="188"/>
    </location>
</feature>
<protein>
    <submittedName>
        <fullName evidence="2">Uncharacterized protein</fullName>
    </submittedName>
</protein>
<gene>
    <name evidence="2" type="ORF">GA0070624_6014</name>
</gene>
<dbReference type="OrthoDB" id="4170613at2"/>
<evidence type="ECO:0000313" key="3">
    <source>
        <dbReference type="Proteomes" id="UP000199413"/>
    </source>
</evidence>
<name>A0A1C6T871_9ACTN</name>
<accession>A0A1C6T871</accession>
<feature type="compositionally biased region" description="Basic residues" evidence="1">
    <location>
        <begin position="178"/>
        <end position="188"/>
    </location>
</feature>
<evidence type="ECO:0000313" key="2">
    <source>
        <dbReference type="EMBL" id="SCL37857.1"/>
    </source>
</evidence>
<reference evidence="3" key="1">
    <citation type="submission" date="2016-06" db="EMBL/GenBank/DDBJ databases">
        <authorList>
            <person name="Varghese N."/>
            <person name="Submissions Spin"/>
        </authorList>
    </citation>
    <scope>NUCLEOTIDE SEQUENCE [LARGE SCALE GENOMIC DNA]</scope>
    <source>
        <strain evidence="3">DSM 45431</strain>
    </source>
</reference>
<evidence type="ECO:0000256" key="1">
    <source>
        <dbReference type="SAM" id="MobiDB-lite"/>
    </source>
</evidence>
<proteinExistence type="predicted"/>
<dbReference type="RefSeq" id="WP_091346407.1">
    <property type="nucleotide sequence ID" value="NZ_FMHV01000002.1"/>
</dbReference>
<keyword evidence="3" id="KW-1185">Reference proteome</keyword>